<evidence type="ECO:0000256" key="1">
    <source>
        <dbReference type="SAM" id="MobiDB-lite"/>
    </source>
</evidence>
<dbReference type="EMBL" id="JH159162">
    <property type="protein sequence ID" value="EGZ07520.1"/>
    <property type="molecule type" value="Genomic_DNA"/>
</dbReference>
<dbReference type="KEGG" id="psoj:PHYSODRAFT_340600"/>
<keyword evidence="3" id="KW-1185">Reference proteome</keyword>
<dbReference type="RefSeq" id="XP_009537086.1">
    <property type="nucleotide sequence ID" value="XM_009538791.1"/>
</dbReference>
<feature type="region of interest" description="Disordered" evidence="1">
    <location>
        <begin position="1"/>
        <end position="164"/>
    </location>
</feature>
<dbReference type="GeneID" id="20647933"/>
<feature type="compositionally biased region" description="Low complexity" evidence="1">
    <location>
        <begin position="23"/>
        <end position="35"/>
    </location>
</feature>
<feature type="compositionally biased region" description="Polar residues" evidence="1">
    <location>
        <begin position="102"/>
        <end position="118"/>
    </location>
</feature>
<protein>
    <submittedName>
        <fullName evidence="2">Uncharacterized protein</fullName>
    </submittedName>
</protein>
<feature type="compositionally biased region" description="Basic and acidic residues" evidence="1">
    <location>
        <begin position="7"/>
        <end position="16"/>
    </location>
</feature>
<dbReference type="InParanoid" id="G5AA91"/>
<feature type="compositionally biased region" description="Basic and acidic residues" evidence="1">
    <location>
        <begin position="137"/>
        <end position="151"/>
    </location>
</feature>
<reference evidence="2 3" key="1">
    <citation type="journal article" date="2006" name="Science">
        <title>Phytophthora genome sequences uncover evolutionary origins and mechanisms of pathogenesis.</title>
        <authorList>
            <person name="Tyler B.M."/>
            <person name="Tripathy S."/>
            <person name="Zhang X."/>
            <person name="Dehal P."/>
            <person name="Jiang R.H."/>
            <person name="Aerts A."/>
            <person name="Arredondo F.D."/>
            <person name="Baxter L."/>
            <person name="Bensasson D."/>
            <person name="Beynon J.L."/>
            <person name="Chapman J."/>
            <person name="Damasceno C.M."/>
            <person name="Dorrance A.E."/>
            <person name="Dou D."/>
            <person name="Dickerman A.W."/>
            <person name="Dubchak I.L."/>
            <person name="Garbelotto M."/>
            <person name="Gijzen M."/>
            <person name="Gordon S.G."/>
            <person name="Govers F."/>
            <person name="Grunwald N.J."/>
            <person name="Huang W."/>
            <person name="Ivors K.L."/>
            <person name="Jones R.W."/>
            <person name="Kamoun S."/>
            <person name="Krampis K."/>
            <person name="Lamour K.H."/>
            <person name="Lee M.K."/>
            <person name="McDonald W.H."/>
            <person name="Medina M."/>
            <person name="Meijer H.J."/>
            <person name="Nordberg E.K."/>
            <person name="Maclean D.J."/>
            <person name="Ospina-Giraldo M.D."/>
            <person name="Morris P.F."/>
            <person name="Phuntumart V."/>
            <person name="Putnam N.H."/>
            <person name="Rash S."/>
            <person name="Rose J.K."/>
            <person name="Sakihama Y."/>
            <person name="Salamov A.A."/>
            <person name="Savidor A."/>
            <person name="Scheuring C.F."/>
            <person name="Smith B.M."/>
            <person name="Sobral B.W."/>
            <person name="Terry A."/>
            <person name="Torto-Alalibo T.A."/>
            <person name="Win J."/>
            <person name="Xu Z."/>
            <person name="Zhang H."/>
            <person name="Grigoriev I.V."/>
            <person name="Rokhsar D.S."/>
            <person name="Boore J.L."/>
        </authorList>
    </citation>
    <scope>NUCLEOTIDE SEQUENCE [LARGE SCALE GENOMIC DNA]</scope>
    <source>
        <strain evidence="2 3">P6497</strain>
    </source>
</reference>
<feature type="compositionally biased region" description="Polar residues" evidence="1">
    <location>
        <begin position="38"/>
        <end position="52"/>
    </location>
</feature>
<accession>G5AA91</accession>
<evidence type="ECO:0000313" key="2">
    <source>
        <dbReference type="EMBL" id="EGZ07520.1"/>
    </source>
</evidence>
<dbReference type="AlphaFoldDB" id="G5AA91"/>
<gene>
    <name evidence="2" type="ORF">PHYSODRAFT_340600</name>
</gene>
<proteinExistence type="predicted"/>
<dbReference type="Proteomes" id="UP000002640">
    <property type="component" value="Unassembled WGS sequence"/>
</dbReference>
<evidence type="ECO:0000313" key="3">
    <source>
        <dbReference type="Proteomes" id="UP000002640"/>
    </source>
</evidence>
<name>G5AA91_PHYSP</name>
<sequence>MTGPKNDGAELERSSEARAVGQLPRLRTLLRPVPLGQQLPNLRPDSSPTTNFIPAFRIIAKSSSNARHRRTHTDTATSRSHKRHSGIAPTEGDAPEARTQERASQSGDAGKASESQETPAEASPSGNECRVHFAGNNDDKEGDSGEEHVDADGDEVMEGSTVDV</sequence>
<organism evidence="2 3">
    <name type="scientific">Phytophthora sojae (strain P6497)</name>
    <name type="common">Soybean stem and root rot agent</name>
    <name type="synonym">Phytophthora megasperma f. sp. glycines</name>
    <dbReference type="NCBI Taxonomy" id="1094619"/>
    <lineage>
        <taxon>Eukaryota</taxon>
        <taxon>Sar</taxon>
        <taxon>Stramenopiles</taxon>
        <taxon>Oomycota</taxon>
        <taxon>Peronosporomycetes</taxon>
        <taxon>Peronosporales</taxon>
        <taxon>Peronosporaceae</taxon>
        <taxon>Phytophthora</taxon>
    </lineage>
</organism>